<keyword evidence="3 8" id="KW-0436">Ligase</keyword>
<keyword evidence="11" id="KW-1185">Reference proteome</keyword>
<comment type="similarity">
    <text evidence="2 8">Belongs to the CarA family.</text>
</comment>
<evidence type="ECO:0000259" key="9">
    <source>
        <dbReference type="SMART" id="SM01097"/>
    </source>
</evidence>
<dbReference type="Pfam" id="PF00117">
    <property type="entry name" value="GATase"/>
    <property type="match status" value="1"/>
</dbReference>
<evidence type="ECO:0000256" key="1">
    <source>
        <dbReference type="ARBA" id="ARBA00005077"/>
    </source>
</evidence>
<evidence type="ECO:0000256" key="4">
    <source>
        <dbReference type="ARBA" id="ARBA00022741"/>
    </source>
</evidence>
<dbReference type="EMBL" id="JARMAB010000019">
    <property type="protein sequence ID" value="MED1204047.1"/>
    <property type="molecule type" value="Genomic_DNA"/>
</dbReference>
<feature type="binding site" evidence="8">
    <location>
        <position position="244"/>
    </location>
    <ligand>
        <name>L-glutamine</name>
        <dbReference type="ChEBI" id="CHEBI:58359"/>
    </ligand>
</feature>
<dbReference type="PRINTS" id="PR00097">
    <property type="entry name" value="ANTSNTHASEII"/>
</dbReference>
<protein>
    <recommendedName>
        <fullName evidence="8">Carbamoyl phosphate synthase small chain</fullName>
        <ecNumber evidence="8">6.3.5.5</ecNumber>
    </recommendedName>
    <alternativeName>
        <fullName evidence="8">Carbamoyl phosphate synthetase glutamine chain</fullName>
    </alternativeName>
</protein>
<keyword evidence="4 8" id="KW-0547">Nucleotide-binding</keyword>
<dbReference type="RefSeq" id="WP_066264364.1">
    <property type="nucleotide sequence ID" value="NZ_JARMAB010000019.1"/>
</dbReference>
<feature type="binding site" evidence="8">
    <location>
        <position position="241"/>
    </location>
    <ligand>
        <name>L-glutamine</name>
        <dbReference type="ChEBI" id="CHEBI:58359"/>
    </ligand>
</feature>
<comment type="catalytic activity">
    <reaction evidence="8">
        <text>L-glutamine + H2O = L-glutamate + NH4(+)</text>
        <dbReference type="Rhea" id="RHEA:15889"/>
        <dbReference type="ChEBI" id="CHEBI:15377"/>
        <dbReference type="ChEBI" id="CHEBI:28938"/>
        <dbReference type="ChEBI" id="CHEBI:29985"/>
        <dbReference type="ChEBI" id="CHEBI:58359"/>
    </reaction>
</comment>
<feature type="active site" description="Nucleophile" evidence="8">
    <location>
        <position position="240"/>
    </location>
</feature>
<evidence type="ECO:0000256" key="3">
    <source>
        <dbReference type="ARBA" id="ARBA00022598"/>
    </source>
</evidence>
<name>A0ABU6MLD7_9BACI</name>
<comment type="pathway">
    <text evidence="8">Pyrimidine metabolism; UMP biosynthesis via de novo pathway; (S)-dihydroorotate from bicarbonate: step 1/3.</text>
</comment>
<dbReference type="SUPFAM" id="SSF52021">
    <property type="entry name" value="Carbamoyl phosphate synthetase, small subunit N-terminal domain"/>
    <property type="match status" value="1"/>
</dbReference>
<keyword evidence="8" id="KW-0665">Pyrimidine biosynthesis</keyword>
<dbReference type="Gene3D" id="3.50.30.20">
    <property type="entry name" value="Carbamoyl-phosphate synthase small subunit, N-terminal domain"/>
    <property type="match status" value="1"/>
</dbReference>
<dbReference type="InterPro" id="IPR050472">
    <property type="entry name" value="Anth_synth/Amidotransfase"/>
</dbReference>
<dbReference type="InterPro" id="IPR002474">
    <property type="entry name" value="CarbamoylP_synth_ssu_N"/>
</dbReference>
<comment type="subunit">
    <text evidence="8">Composed of two chains; the small (or glutamine) chain promotes the hydrolysis of glutamine to ammonia, which is used by the large (or ammonia) chain to synthesize carbamoyl phosphate. Tetramer of heterodimers (alpha,beta)4.</text>
</comment>
<evidence type="ECO:0000256" key="5">
    <source>
        <dbReference type="ARBA" id="ARBA00022840"/>
    </source>
</evidence>
<organism evidence="10 11">
    <name type="scientific">Heyndrickxia acidicola</name>
    <dbReference type="NCBI Taxonomy" id="209389"/>
    <lineage>
        <taxon>Bacteria</taxon>
        <taxon>Bacillati</taxon>
        <taxon>Bacillota</taxon>
        <taxon>Bacilli</taxon>
        <taxon>Bacillales</taxon>
        <taxon>Bacillaceae</taxon>
        <taxon>Heyndrickxia</taxon>
    </lineage>
</organism>
<dbReference type="PANTHER" id="PTHR43418:SF7">
    <property type="entry name" value="CARBAMOYL-PHOSPHATE SYNTHASE SMALL CHAIN"/>
    <property type="match status" value="1"/>
</dbReference>
<feature type="active site" evidence="8">
    <location>
        <position position="327"/>
    </location>
</feature>
<keyword evidence="8" id="KW-0055">Arginine biosynthesis</keyword>
<feature type="region of interest" description="CPSase" evidence="8">
    <location>
        <begin position="1"/>
        <end position="164"/>
    </location>
</feature>
<comment type="function">
    <text evidence="8">Small subunit of the glutamine-dependent carbamoyl phosphate synthetase (CPSase). CPSase catalyzes the formation of carbamoyl phosphate from the ammonia moiety of glutamine, carbonate, and phosphate donated by ATP, constituting the first step of 2 biosynthetic pathways, one leading to arginine and/or urea and the other to pyrimidine nucleotides. The small subunit (glutamine amidotransferase) binds and cleaves glutamine to supply the large subunit with the substrate ammonia.</text>
</comment>
<dbReference type="PRINTS" id="PR00096">
    <property type="entry name" value="GATASE"/>
</dbReference>
<evidence type="ECO:0000256" key="8">
    <source>
        <dbReference type="HAMAP-Rule" id="MF_01209"/>
    </source>
</evidence>
<keyword evidence="8" id="KW-0028">Amino-acid biosynthesis</keyword>
<feature type="domain" description="Carbamoyl-phosphate synthase small subunit N-terminal" evidence="9">
    <location>
        <begin position="2"/>
        <end position="132"/>
    </location>
</feature>
<accession>A0ABU6MLD7</accession>
<comment type="pathway">
    <text evidence="1 8">Amino-acid biosynthesis; L-arginine biosynthesis; carbamoyl phosphate from bicarbonate: step 1/1.</text>
</comment>
<feature type="active site" evidence="8">
    <location>
        <position position="325"/>
    </location>
</feature>
<feature type="binding site" evidence="8">
    <location>
        <position position="284"/>
    </location>
    <ligand>
        <name>L-glutamine</name>
        <dbReference type="ChEBI" id="CHEBI:58359"/>
    </ligand>
</feature>
<dbReference type="InterPro" id="IPR029062">
    <property type="entry name" value="Class_I_gatase-like"/>
</dbReference>
<keyword evidence="5 8" id="KW-0067">ATP-binding</keyword>
<sequence length="357" mass="39502">MEKGYLILETGEVFPGFLTGNMEETTGEVVFNTSMTGYQEITSDPSYAGQIVVFCYPLIGNYGVNEEEFESGKIQVKGIVTGELCDGPSHYKAEASLSEIMEKAGVSGLFGVDTRELVRTIRKHGTIKGIITSSINKEVPYEEDPLWVEKVSTKEHVYFHQEGPHILLMDFGFKKSILDYLLKHNCKVTVVPFNSTYEELSAMNPNGIVFSNGPGDPMALAHLLPEIKRMSERYPSLGICLGHQLLALAYGARTNKLPFGHRGGNHPVKDMVSGKVLMTSQNHGYVVDIESIDNEIFTVSFMNINDGSVEGLTHKTLPIHTVQFHPEAHPGPQDAEYLFDQFIQKVKLESGVLSNAI</sequence>
<dbReference type="SMART" id="SM01097">
    <property type="entry name" value="CPSase_sm_chain"/>
    <property type="match status" value="1"/>
</dbReference>
<evidence type="ECO:0000313" key="11">
    <source>
        <dbReference type="Proteomes" id="UP001341444"/>
    </source>
</evidence>
<feature type="binding site" evidence="8">
    <location>
        <position position="46"/>
    </location>
    <ligand>
        <name>L-glutamine</name>
        <dbReference type="ChEBI" id="CHEBI:58359"/>
    </ligand>
</feature>
<dbReference type="NCBIfam" id="NF009475">
    <property type="entry name" value="PRK12838.1"/>
    <property type="match status" value="1"/>
</dbReference>
<dbReference type="PROSITE" id="PS51273">
    <property type="entry name" value="GATASE_TYPE_1"/>
    <property type="match status" value="1"/>
</dbReference>
<evidence type="ECO:0000313" key="10">
    <source>
        <dbReference type="EMBL" id="MED1204047.1"/>
    </source>
</evidence>
<comment type="catalytic activity">
    <reaction evidence="7 8">
        <text>hydrogencarbonate + L-glutamine + 2 ATP + H2O = carbamoyl phosphate + L-glutamate + 2 ADP + phosphate + 2 H(+)</text>
        <dbReference type="Rhea" id="RHEA:18633"/>
        <dbReference type="ChEBI" id="CHEBI:15377"/>
        <dbReference type="ChEBI" id="CHEBI:15378"/>
        <dbReference type="ChEBI" id="CHEBI:17544"/>
        <dbReference type="ChEBI" id="CHEBI:29985"/>
        <dbReference type="ChEBI" id="CHEBI:30616"/>
        <dbReference type="ChEBI" id="CHEBI:43474"/>
        <dbReference type="ChEBI" id="CHEBI:58228"/>
        <dbReference type="ChEBI" id="CHEBI:58359"/>
        <dbReference type="ChEBI" id="CHEBI:456216"/>
        <dbReference type="EC" id="6.3.5.5"/>
    </reaction>
</comment>
<dbReference type="Pfam" id="PF00988">
    <property type="entry name" value="CPSase_sm_chain"/>
    <property type="match status" value="1"/>
</dbReference>
<feature type="binding site" evidence="8">
    <location>
        <position position="282"/>
    </location>
    <ligand>
        <name>L-glutamine</name>
        <dbReference type="ChEBI" id="CHEBI:58359"/>
    </ligand>
</feature>
<dbReference type="PRINTS" id="PR00099">
    <property type="entry name" value="CPSGATASE"/>
</dbReference>
<dbReference type="SUPFAM" id="SSF52317">
    <property type="entry name" value="Class I glutamine amidotransferase-like"/>
    <property type="match status" value="1"/>
</dbReference>
<evidence type="ECO:0000256" key="2">
    <source>
        <dbReference type="ARBA" id="ARBA00007800"/>
    </source>
</evidence>
<comment type="caution">
    <text evidence="10">The sequence shown here is derived from an EMBL/GenBank/DDBJ whole genome shotgun (WGS) entry which is preliminary data.</text>
</comment>
<reference evidence="10 11" key="1">
    <citation type="submission" date="2023-03" db="EMBL/GenBank/DDBJ databases">
        <title>Bacillus Genome Sequencing.</title>
        <authorList>
            <person name="Dunlap C."/>
        </authorList>
    </citation>
    <scope>NUCLEOTIDE SEQUENCE [LARGE SCALE GENOMIC DNA]</scope>
    <source>
        <strain evidence="10 11">B-23453</strain>
    </source>
</reference>
<dbReference type="EC" id="6.3.5.5" evidence="8"/>
<dbReference type="InterPro" id="IPR036480">
    <property type="entry name" value="CarbP_synth_ssu_N_sf"/>
</dbReference>
<dbReference type="CDD" id="cd01744">
    <property type="entry name" value="GATase1_CPSase"/>
    <property type="match status" value="1"/>
</dbReference>
<proteinExistence type="inferred from homology"/>
<gene>
    <name evidence="8" type="primary">carA</name>
    <name evidence="10" type="ORF">P4T90_13390</name>
</gene>
<feature type="binding site" evidence="8">
    <location>
        <position position="215"/>
    </location>
    <ligand>
        <name>L-glutamine</name>
        <dbReference type="ChEBI" id="CHEBI:58359"/>
    </ligand>
</feature>
<keyword evidence="6 8" id="KW-0315">Glutamine amidotransferase</keyword>
<dbReference type="HAMAP" id="MF_01209">
    <property type="entry name" value="CPSase_S_chain"/>
    <property type="match status" value="1"/>
</dbReference>
<feature type="binding site" evidence="8">
    <location>
        <position position="285"/>
    </location>
    <ligand>
        <name>L-glutamine</name>
        <dbReference type="ChEBI" id="CHEBI:58359"/>
    </ligand>
</feature>
<dbReference type="Gene3D" id="3.40.50.880">
    <property type="match status" value="1"/>
</dbReference>
<dbReference type="InterPro" id="IPR017926">
    <property type="entry name" value="GATASE"/>
</dbReference>
<feature type="binding site" evidence="8">
    <location>
        <position position="213"/>
    </location>
    <ligand>
        <name>L-glutamine</name>
        <dbReference type="ChEBI" id="CHEBI:58359"/>
    </ligand>
</feature>
<dbReference type="Proteomes" id="UP001341444">
    <property type="component" value="Unassembled WGS sequence"/>
</dbReference>
<dbReference type="PANTHER" id="PTHR43418">
    <property type="entry name" value="MULTIFUNCTIONAL TRYPTOPHAN BIOSYNTHESIS PROTEIN-RELATED"/>
    <property type="match status" value="1"/>
</dbReference>
<dbReference type="NCBIfam" id="TIGR01368">
    <property type="entry name" value="CPSaseIIsmall"/>
    <property type="match status" value="1"/>
</dbReference>
<dbReference type="InterPro" id="IPR035686">
    <property type="entry name" value="CPSase_GATase1"/>
</dbReference>
<evidence type="ECO:0000256" key="6">
    <source>
        <dbReference type="ARBA" id="ARBA00022962"/>
    </source>
</evidence>
<dbReference type="InterPro" id="IPR006274">
    <property type="entry name" value="CarbamoylP_synth_ssu"/>
</dbReference>
<evidence type="ECO:0000256" key="7">
    <source>
        <dbReference type="ARBA" id="ARBA00048816"/>
    </source>
</evidence>